<feature type="compositionally biased region" description="Basic residues" evidence="1">
    <location>
        <begin position="12"/>
        <end position="26"/>
    </location>
</feature>
<comment type="caution">
    <text evidence="2">The sequence shown here is derived from an EMBL/GenBank/DDBJ whole genome shotgun (WGS) entry which is preliminary data.</text>
</comment>
<evidence type="ECO:0000313" key="2">
    <source>
        <dbReference type="EMBL" id="KAF5955962.1"/>
    </source>
</evidence>
<dbReference type="EMBL" id="JACBKZ010000003">
    <property type="protein sequence ID" value="KAF5955962.1"/>
    <property type="molecule type" value="Genomic_DNA"/>
</dbReference>
<organism evidence="2 3">
    <name type="scientific">Camellia sinensis</name>
    <name type="common">Tea plant</name>
    <name type="synonym">Thea sinensis</name>
    <dbReference type="NCBI Taxonomy" id="4442"/>
    <lineage>
        <taxon>Eukaryota</taxon>
        <taxon>Viridiplantae</taxon>
        <taxon>Streptophyta</taxon>
        <taxon>Embryophyta</taxon>
        <taxon>Tracheophyta</taxon>
        <taxon>Spermatophyta</taxon>
        <taxon>Magnoliopsida</taxon>
        <taxon>eudicotyledons</taxon>
        <taxon>Gunneridae</taxon>
        <taxon>Pentapetalae</taxon>
        <taxon>asterids</taxon>
        <taxon>Ericales</taxon>
        <taxon>Theaceae</taxon>
        <taxon>Camellia</taxon>
    </lineage>
</organism>
<evidence type="ECO:0000313" key="3">
    <source>
        <dbReference type="Proteomes" id="UP000593564"/>
    </source>
</evidence>
<reference evidence="3" key="1">
    <citation type="journal article" date="2020" name="Nat. Commun.">
        <title>Genome assembly of wild tea tree DASZ reveals pedigree and selection history of tea varieties.</title>
        <authorList>
            <person name="Zhang W."/>
            <person name="Zhang Y."/>
            <person name="Qiu H."/>
            <person name="Guo Y."/>
            <person name="Wan H."/>
            <person name="Zhang X."/>
            <person name="Scossa F."/>
            <person name="Alseekh S."/>
            <person name="Zhang Q."/>
            <person name="Wang P."/>
            <person name="Xu L."/>
            <person name="Schmidt M.H."/>
            <person name="Jia X."/>
            <person name="Li D."/>
            <person name="Zhu A."/>
            <person name="Guo F."/>
            <person name="Chen W."/>
            <person name="Ni D."/>
            <person name="Usadel B."/>
            <person name="Fernie A.R."/>
            <person name="Wen W."/>
        </authorList>
    </citation>
    <scope>NUCLEOTIDE SEQUENCE [LARGE SCALE GENOMIC DNA]</scope>
    <source>
        <strain evidence="3">cv. G240</strain>
    </source>
</reference>
<keyword evidence="3" id="KW-1185">Reference proteome</keyword>
<accession>A0A7J7HSY3</accession>
<proteinExistence type="predicted"/>
<feature type="region of interest" description="Disordered" evidence="1">
    <location>
        <begin position="1"/>
        <end position="26"/>
    </location>
</feature>
<dbReference type="AlphaFoldDB" id="A0A7J7HSY3"/>
<name>A0A7J7HSY3_CAMSI</name>
<evidence type="ECO:0000256" key="1">
    <source>
        <dbReference type="SAM" id="MobiDB-lite"/>
    </source>
</evidence>
<dbReference type="Proteomes" id="UP000593564">
    <property type="component" value="Unassembled WGS sequence"/>
</dbReference>
<reference evidence="2 3" key="2">
    <citation type="submission" date="2020-07" db="EMBL/GenBank/DDBJ databases">
        <title>Genome assembly of wild tea tree DASZ reveals pedigree and selection history of tea varieties.</title>
        <authorList>
            <person name="Zhang W."/>
        </authorList>
    </citation>
    <scope>NUCLEOTIDE SEQUENCE [LARGE SCALE GENOMIC DNA]</scope>
    <source>
        <strain evidence="3">cv. G240</strain>
        <tissue evidence="2">Leaf</tissue>
    </source>
</reference>
<sequence length="74" mass="8836">MSQLQINDHHKLDHHHHGHHHPHHHHHHHLLPPHLCSCCCLYYTPLEPHLELVVETQRGKVEVGMTNWERIESI</sequence>
<protein>
    <submittedName>
        <fullName evidence="2">Uncharacterized protein</fullName>
    </submittedName>
</protein>
<gene>
    <name evidence="2" type="ORF">HYC85_008818</name>
</gene>